<name>A0A0F9UYC2_9ZZZZ</name>
<evidence type="ECO:0000313" key="2">
    <source>
        <dbReference type="EMBL" id="KKN96724.1"/>
    </source>
</evidence>
<gene>
    <name evidence="2" type="ORF">LCGC14_0163680</name>
</gene>
<dbReference type="InterPro" id="IPR003615">
    <property type="entry name" value="HNH_nuc"/>
</dbReference>
<dbReference type="EMBL" id="LAZR01000062">
    <property type="protein sequence ID" value="KKN96724.1"/>
    <property type="molecule type" value="Genomic_DNA"/>
</dbReference>
<dbReference type="InterPro" id="IPR044925">
    <property type="entry name" value="His-Me_finger_sf"/>
</dbReference>
<feature type="domain" description="HNH nuclease" evidence="1">
    <location>
        <begin position="56"/>
        <end position="104"/>
    </location>
</feature>
<dbReference type="Pfam" id="PF07463">
    <property type="entry name" value="NUMOD4"/>
    <property type="match status" value="1"/>
</dbReference>
<reference evidence="2" key="1">
    <citation type="journal article" date="2015" name="Nature">
        <title>Complex archaea that bridge the gap between prokaryotes and eukaryotes.</title>
        <authorList>
            <person name="Spang A."/>
            <person name="Saw J.H."/>
            <person name="Jorgensen S.L."/>
            <person name="Zaremba-Niedzwiedzka K."/>
            <person name="Martijn J."/>
            <person name="Lind A.E."/>
            <person name="van Eijk R."/>
            <person name="Schleper C."/>
            <person name="Guy L."/>
            <person name="Ettema T.J."/>
        </authorList>
    </citation>
    <scope>NUCLEOTIDE SEQUENCE</scope>
</reference>
<dbReference type="Gene3D" id="3.90.75.20">
    <property type="match status" value="1"/>
</dbReference>
<dbReference type="InterPro" id="IPR010902">
    <property type="entry name" value="NUMOD4"/>
</dbReference>
<evidence type="ECO:0000259" key="1">
    <source>
        <dbReference type="SMART" id="SM00507"/>
    </source>
</evidence>
<organism evidence="2">
    <name type="scientific">marine sediment metagenome</name>
    <dbReference type="NCBI Taxonomy" id="412755"/>
    <lineage>
        <taxon>unclassified sequences</taxon>
        <taxon>metagenomes</taxon>
        <taxon>ecological metagenomes</taxon>
    </lineage>
</organism>
<accession>A0A0F9UYC2</accession>
<dbReference type="GO" id="GO:0016788">
    <property type="term" value="F:hydrolase activity, acting on ester bonds"/>
    <property type="evidence" value="ECO:0007669"/>
    <property type="project" value="InterPro"/>
</dbReference>
<proteinExistence type="predicted"/>
<comment type="caution">
    <text evidence="2">The sequence shown here is derived from an EMBL/GenBank/DDBJ whole genome shotgun (WGS) entry which is preliminary data.</text>
</comment>
<dbReference type="SMART" id="SM00507">
    <property type="entry name" value="HNHc"/>
    <property type="match status" value="1"/>
</dbReference>
<protein>
    <recommendedName>
        <fullName evidence="1">HNH nuclease domain-containing protein</fullName>
    </recommendedName>
</protein>
<sequence length="175" mass="20232">MEEQWRVIPSVPYYEISDHGRVRRLVPAIGTWVGRVKTPYVTANGYLKISLSVDKKRFQRFVHRLVAEAFIGPIPDLHHVHHLDHDKQNNRATNLECLSRRQNQQLTHTTPVKRSAMGGIPEMLVQAWARGWMLCDVAAQLEVDEAQLSRWLLREELPNGRQAEISQRLWSLVIG</sequence>
<dbReference type="SUPFAM" id="SSF54060">
    <property type="entry name" value="His-Me finger endonucleases"/>
    <property type="match status" value="1"/>
</dbReference>
<dbReference type="Pfam" id="PF13392">
    <property type="entry name" value="HNH_3"/>
    <property type="match status" value="1"/>
</dbReference>
<dbReference type="AlphaFoldDB" id="A0A0F9UYC2"/>